<keyword evidence="3" id="KW-1185">Reference proteome</keyword>
<gene>
    <name evidence="2" type="ORF">EFL26_02810</name>
</gene>
<keyword evidence="2" id="KW-0378">Hydrolase</keyword>
<dbReference type="GO" id="GO:0046464">
    <property type="term" value="P:acylglycerol catabolic process"/>
    <property type="evidence" value="ECO:0007669"/>
    <property type="project" value="TreeGrafter"/>
</dbReference>
<dbReference type="PRINTS" id="PR00111">
    <property type="entry name" value="ABHYDROLASE"/>
</dbReference>
<organism evidence="2 3">
    <name type="scientific">Nocardioides pocheonensis</name>
    <dbReference type="NCBI Taxonomy" id="661485"/>
    <lineage>
        <taxon>Bacteria</taxon>
        <taxon>Bacillati</taxon>
        <taxon>Actinomycetota</taxon>
        <taxon>Actinomycetes</taxon>
        <taxon>Propionibacteriales</taxon>
        <taxon>Nocardioidaceae</taxon>
        <taxon>Nocardioides</taxon>
    </lineage>
</organism>
<dbReference type="EMBL" id="RJSF01000005">
    <property type="protein sequence ID" value="RNM17037.1"/>
    <property type="molecule type" value="Genomic_DNA"/>
</dbReference>
<dbReference type="SUPFAM" id="SSF53474">
    <property type="entry name" value="alpha/beta-Hydrolases"/>
    <property type="match status" value="1"/>
</dbReference>
<evidence type="ECO:0000313" key="3">
    <source>
        <dbReference type="Proteomes" id="UP000279994"/>
    </source>
</evidence>
<comment type="caution">
    <text evidence="2">The sequence shown here is derived from an EMBL/GenBank/DDBJ whole genome shotgun (WGS) entry which is preliminary data.</text>
</comment>
<sequence>MSRSDDVTSFVRVGPTRVRVRTHGSGPPLLMIMGIGGNLDMWDPLVPHLPGRELLMFDFPGTGNSGISWLPPTMAGNAWFVKKLIRVLGHARLDVLGYSWGGLLAQHLAIQHRGSVDRLVLAATTYGLGARPPGPVVASRMLTPRRYYSRPYFKKIAPHIYGGRYRVDPVLANEDARRRVGRPPSLYGYMTQLAAVTGYSTLPGLPLICAPTLIIAGNDDPIAPSVNAKVMARLIRRSELHILEGAGHMMLFDSPEISAPLVSRFLAREPTSHA</sequence>
<dbReference type="OrthoDB" id="7958481at2"/>
<dbReference type="RefSeq" id="WP_123221376.1">
    <property type="nucleotide sequence ID" value="NZ_RJSF01000005.1"/>
</dbReference>
<dbReference type="InterPro" id="IPR050266">
    <property type="entry name" value="AB_hydrolase_sf"/>
</dbReference>
<reference evidence="2 3" key="1">
    <citation type="submission" date="2018-11" db="EMBL/GenBank/DDBJ databases">
        <authorList>
            <person name="Li F."/>
        </authorList>
    </citation>
    <scope>NUCLEOTIDE SEQUENCE [LARGE SCALE GENOMIC DNA]</scope>
    <source>
        <strain evidence="2 3">Gsoil 818</strain>
    </source>
</reference>
<dbReference type="AlphaFoldDB" id="A0A3N0GX68"/>
<accession>A0A3N0GX68</accession>
<dbReference type="GO" id="GO:0016020">
    <property type="term" value="C:membrane"/>
    <property type="evidence" value="ECO:0007669"/>
    <property type="project" value="TreeGrafter"/>
</dbReference>
<dbReference type="Gene3D" id="3.40.50.1820">
    <property type="entry name" value="alpha/beta hydrolase"/>
    <property type="match status" value="1"/>
</dbReference>
<dbReference type="GO" id="GO:0047372">
    <property type="term" value="F:monoacylglycerol lipase activity"/>
    <property type="evidence" value="ECO:0007669"/>
    <property type="project" value="TreeGrafter"/>
</dbReference>
<evidence type="ECO:0000259" key="1">
    <source>
        <dbReference type="Pfam" id="PF00561"/>
    </source>
</evidence>
<proteinExistence type="predicted"/>
<name>A0A3N0GX68_9ACTN</name>
<protein>
    <submittedName>
        <fullName evidence="2">Alpha/beta fold hydrolase</fullName>
    </submittedName>
</protein>
<evidence type="ECO:0000313" key="2">
    <source>
        <dbReference type="EMBL" id="RNM17037.1"/>
    </source>
</evidence>
<dbReference type="InterPro" id="IPR029058">
    <property type="entry name" value="AB_hydrolase_fold"/>
</dbReference>
<dbReference type="PANTHER" id="PTHR43798:SF5">
    <property type="entry name" value="MONOACYLGLYCEROL LIPASE ABHD6"/>
    <property type="match status" value="1"/>
</dbReference>
<dbReference type="PANTHER" id="PTHR43798">
    <property type="entry name" value="MONOACYLGLYCEROL LIPASE"/>
    <property type="match status" value="1"/>
</dbReference>
<feature type="domain" description="AB hydrolase-1" evidence="1">
    <location>
        <begin position="27"/>
        <end position="255"/>
    </location>
</feature>
<dbReference type="Pfam" id="PF00561">
    <property type="entry name" value="Abhydrolase_1"/>
    <property type="match status" value="1"/>
</dbReference>
<dbReference type="Proteomes" id="UP000279994">
    <property type="component" value="Unassembled WGS sequence"/>
</dbReference>
<dbReference type="InterPro" id="IPR000073">
    <property type="entry name" value="AB_hydrolase_1"/>
</dbReference>